<feature type="compositionally biased region" description="Polar residues" evidence="5">
    <location>
        <begin position="364"/>
        <end position="377"/>
    </location>
</feature>
<reference evidence="7 8" key="1">
    <citation type="journal article" date="2020" name="Mol. Plant">
        <title>The Chromosome-Based Rubber Tree Genome Provides New Insights into Spurge Genome Evolution and Rubber Biosynthesis.</title>
        <authorList>
            <person name="Liu J."/>
            <person name="Shi C."/>
            <person name="Shi C.C."/>
            <person name="Li W."/>
            <person name="Zhang Q.J."/>
            <person name="Zhang Y."/>
            <person name="Li K."/>
            <person name="Lu H.F."/>
            <person name="Shi C."/>
            <person name="Zhu S.T."/>
            <person name="Xiao Z.Y."/>
            <person name="Nan H."/>
            <person name="Yue Y."/>
            <person name="Zhu X.G."/>
            <person name="Wu Y."/>
            <person name="Hong X.N."/>
            <person name="Fan G.Y."/>
            <person name="Tong Y."/>
            <person name="Zhang D."/>
            <person name="Mao C.L."/>
            <person name="Liu Y.L."/>
            <person name="Hao S.J."/>
            <person name="Liu W.Q."/>
            <person name="Lv M.Q."/>
            <person name="Zhang H.B."/>
            <person name="Liu Y."/>
            <person name="Hu-Tang G.R."/>
            <person name="Wang J.P."/>
            <person name="Wang J.H."/>
            <person name="Sun Y.H."/>
            <person name="Ni S.B."/>
            <person name="Chen W.B."/>
            <person name="Zhang X.C."/>
            <person name="Jiao Y.N."/>
            <person name="Eichler E.E."/>
            <person name="Li G.H."/>
            <person name="Liu X."/>
            <person name="Gao L.Z."/>
        </authorList>
    </citation>
    <scope>NUCLEOTIDE SEQUENCE [LARGE SCALE GENOMIC DNA]</scope>
    <source>
        <strain evidence="8">cv. GT1</strain>
        <tissue evidence="7">Leaf</tissue>
    </source>
</reference>
<evidence type="ECO:0000256" key="4">
    <source>
        <dbReference type="ARBA" id="ARBA00023242"/>
    </source>
</evidence>
<feature type="region of interest" description="Disordered" evidence="5">
    <location>
        <begin position="199"/>
        <end position="225"/>
    </location>
</feature>
<dbReference type="PANTHER" id="PTHR31719:SF179">
    <property type="entry name" value="OS08G0148400 PROTEIN"/>
    <property type="match status" value="1"/>
</dbReference>
<organism evidence="7 8">
    <name type="scientific">Hevea brasiliensis</name>
    <name type="common">Para rubber tree</name>
    <name type="synonym">Siphonia brasiliensis</name>
    <dbReference type="NCBI Taxonomy" id="3981"/>
    <lineage>
        <taxon>Eukaryota</taxon>
        <taxon>Viridiplantae</taxon>
        <taxon>Streptophyta</taxon>
        <taxon>Embryophyta</taxon>
        <taxon>Tracheophyta</taxon>
        <taxon>Spermatophyta</taxon>
        <taxon>Magnoliopsida</taxon>
        <taxon>eudicotyledons</taxon>
        <taxon>Gunneridae</taxon>
        <taxon>Pentapetalae</taxon>
        <taxon>rosids</taxon>
        <taxon>fabids</taxon>
        <taxon>Malpighiales</taxon>
        <taxon>Euphorbiaceae</taxon>
        <taxon>Crotonoideae</taxon>
        <taxon>Micrandreae</taxon>
        <taxon>Hevea</taxon>
    </lineage>
</organism>
<dbReference type="Proteomes" id="UP000467840">
    <property type="component" value="Chromosome 10"/>
</dbReference>
<proteinExistence type="predicted"/>
<dbReference type="GO" id="GO:0003677">
    <property type="term" value="F:DNA binding"/>
    <property type="evidence" value="ECO:0007669"/>
    <property type="project" value="UniProtKB-KW"/>
</dbReference>
<keyword evidence="1" id="KW-0805">Transcription regulation</keyword>
<name>A0A6A6N7M5_HEVBR</name>
<dbReference type="InterPro" id="IPR036093">
    <property type="entry name" value="NAC_dom_sf"/>
</dbReference>
<evidence type="ECO:0000313" key="8">
    <source>
        <dbReference type="Proteomes" id="UP000467840"/>
    </source>
</evidence>
<feature type="domain" description="NAC" evidence="6">
    <location>
        <begin position="117"/>
        <end position="272"/>
    </location>
</feature>
<keyword evidence="4" id="KW-0539">Nucleus</keyword>
<keyword evidence="8" id="KW-1185">Reference proteome</keyword>
<comment type="caution">
    <text evidence="7">The sequence shown here is derived from an EMBL/GenBank/DDBJ whole genome shotgun (WGS) entry which is preliminary data.</text>
</comment>
<dbReference type="PANTHER" id="PTHR31719">
    <property type="entry name" value="NAC TRANSCRIPTION FACTOR 56"/>
    <property type="match status" value="1"/>
</dbReference>
<protein>
    <recommendedName>
        <fullName evidence="6">NAC domain-containing protein</fullName>
    </recommendedName>
</protein>
<dbReference type="EMBL" id="JAAGAX010000003">
    <property type="protein sequence ID" value="KAF2320548.1"/>
    <property type="molecule type" value="Genomic_DNA"/>
</dbReference>
<evidence type="ECO:0000256" key="5">
    <source>
        <dbReference type="SAM" id="MobiDB-lite"/>
    </source>
</evidence>
<gene>
    <name evidence="7" type="ORF">GH714_028193</name>
</gene>
<evidence type="ECO:0000256" key="2">
    <source>
        <dbReference type="ARBA" id="ARBA00023125"/>
    </source>
</evidence>
<dbReference type="PROSITE" id="PS51005">
    <property type="entry name" value="NAC"/>
    <property type="match status" value="1"/>
</dbReference>
<evidence type="ECO:0000259" key="6">
    <source>
        <dbReference type="PROSITE" id="PS51005"/>
    </source>
</evidence>
<feature type="compositionally biased region" description="Basic and acidic residues" evidence="5">
    <location>
        <begin position="202"/>
        <end position="212"/>
    </location>
</feature>
<accession>A0A6A6N7M5</accession>
<dbReference type="Pfam" id="PF02365">
    <property type="entry name" value="NAM"/>
    <property type="match status" value="2"/>
</dbReference>
<evidence type="ECO:0000256" key="1">
    <source>
        <dbReference type="ARBA" id="ARBA00023015"/>
    </source>
</evidence>
<dbReference type="AlphaFoldDB" id="A0A6A6N7M5"/>
<dbReference type="SUPFAM" id="SSF101941">
    <property type="entry name" value="NAC domain"/>
    <property type="match status" value="2"/>
</dbReference>
<evidence type="ECO:0000313" key="7">
    <source>
        <dbReference type="EMBL" id="KAF2320548.1"/>
    </source>
</evidence>
<keyword evidence="2" id="KW-0238">DNA-binding</keyword>
<keyword evidence="3" id="KW-0804">Transcription</keyword>
<dbReference type="InterPro" id="IPR003441">
    <property type="entry name" value="NAC-dom"/>
</dbReference>
<feature type="region of interest" description="Disordered" evidence="5">
    <location>
        <begin position="351"/>
        <end position="388"/>
    </location>
</feature>
<dbReference type="GO" id="GO:0006355">
    <property type="term" value="P:regulation of DNA-templated transcription"/>
    <property type="evidence" value="ECO:0007669"/>
    <property type="project" value="InterPro"/>
</dbReference>
<dbReference type="Gene3D" id="2.170.150.80">
    <property type="entry name" value="NAC domain"/>
    <property type="match status" value="2"/>
</dbReference>
<evidence type="ECO:0000256" key="3">
    <source>
        <dbReference type="ARBA" id="ARBA00023163"/>
    </source>
</evidence>
<sequence length="388" mass="44561">MEENQNKDINRVGASCISNNRHHDDDNDAYFNSLPVGHRFVPHDDELIIDFLLKKVRNEPLPCNRIHVVELYKQSPQELTERIMEKNQNKDLNRVGASCISSNRRDDDDNNAYFNSLPIGYRFVPQDDELIIDFLLKKVRNEPLPRNRIHVVELYKQSPQELTEKYKLNRERESEWYFFTIKQRESIKMGLDRTEQQVYNKVESKRKSSKTEEENEDCKATANSETDFPKADDMVAKLAADDILAQLADDDILAQLVAAEYDDSLMISLQNENGYGSYFPPPVCSVPPPALNNFVQNLLTVNTTLNNNFAYNVPPIQSYPPCYSYGLQPIYDQACYDCMEIATMDHHLESAAEEPPFPQPIPASENNSLEFSAQPGSSRPDYTCWKAS</sequence>